<feature type="transmembrane region" description="Helical" evidence="6">
    <location>
        <begin position="419"/>
        <end position="436"/>
    </location>
</feature>
<evidence type="ECO:0008006" key="9">
    <source>
        <dbReference type="Google" id="ProtNLM"/>
    </source>
</evidence>
<feature type="transmembrane region" description="Helical" evidence="6">
    <location>
        <begin position="359"/>
        <end position="381"/>
    </location>
</feature>
<feature type="transmembrane region" description="Helical" evidence="6">
    <location>
        <begin position="292"/>
        <end position="312"/>
    </location>
</feature>
<evidence type="ECO:0000313" key="7">
    <source>
        <dbReference type="EMBL" id="MCZ8532016.1"/>
    </source>
</evidence>
<feature type="transmembrane region" description="Helical" evidence="6">
    <location>
        <begin position="387"/>
        <end position="407"/>
    </location>
</feature>
<feature type="transmembrane region" description="Helical" evidence="6">
    <location>
        <begin position="151"/>
        <end position="170"/>
    </location>
</feature>
<feature type="transmembrane region" description="Helical" evidence="6">
    <location>
        <begin position="327"/>
        <end position="347"/>
    </location>
</feature>
<keyword evidence="4 6" id="KW-1133">Transmembrane helix</keyword>
<dbReference type="InterPro" id="IPR050833">
    <property type="entry name" value="Poly_Biosynth_Transport"/>
</dbReference>
<comment type="subcellular location">
    <subcellularLocation>
        <location evidence="1">Cell membrane</location>
        <topology evidence="1">Multi-pass membrane protein</topology>
    </subcellularLocation>
</comment>
<dbReference type="Proteomes" id="UP001152172">
    <property type="component" value="Unassembled WGS sequence"/>
</dbReference>
<feature type="transmembrane region" description="Helical" evidence="6">
    <location>
        <begin position="46"/>
        <end position="68"/>
    </location>
</feature>
<feature type="transmembrane region" description="Helical" evidence="6">
    <location>
        <begin position="117"/>
        <end position="139"/>
    </location>
</feature>
<dbReference type="EMBL" id="JAMKBI010000001">
    <property type="protein sequence ID" value="MCZ8532016.1"/>
    <property type="molecule type" value="Genomic_DNA"/>
</dbReference>
<organism evidence="7 8">
    <name type="scientific">Psychrobacillus psychrodurans</name>
    <dbReference type="NCBI Taxonomy" id="126157"/>
    <lineage>
        <taxon>Bacteria</taxon>
        <taxon>Bacillati</taxon>
        <taxon>Bacillota</taxon>
        <taxon>Bacilli</taxon>
        <taxon>Bacillales</taxon>
        <taxon>Bacillaceae</taxon>
        <taxon>Psychrobacillus</taxon>
    </lineage>
</organism>
<dbReference type="AlphaFoldDB" id="A0A9X3L615"/>
<evidence type="ECO:0000256" key="2">
    <source>
        <dbReference type="ARBA" id="ARBA00022475"/>
    </source>
</evidence>
<dbReference type="RefSeq" id="WP_269920689.1">
    <property type="nucleotide sequence ID" value="NZ_JAMKBI010000001.1"/>
</dbReference>
<keyword evidence="3 6" id="KW-0812">Transmembrane</keyword>
<protein>
    <recommendedName>
        <fullName evidence="9">Membrane protein involved in the export of O-antigen and teichoic acid</fullName>
    </recommendedName>
</protein>
<feature type="transmembrane region" description="Helical" evidence="6">
    <location>
        <begin position="176"/>
        <end position="194"/>
    </location>
</feature>
<gene>
    <name evidence="7" type="ORF">M9R61_01485</name>
</gene>
<feature type="transmembrane region" description="Helical" evidence="6">
    <location>
        <begin position="262"/>
        <end position="280"/>
    </location>
</feature>
<name>A0A9X3L615_9BACI</name>
<dbReference type="GO" id="GO:0005886">
    <property type="term" value="C:plasma membrane"/>
    <property type="evidence" value="ECO:0007669"/>
    <property type="project" value="UniProtKB-SubCell"/>
</dbReference>
<feature type="transmembrane region" description="Helical" evidence="6">
    <location>
        <begin position="12"/>
        <end position="34"/>
    </location>
</feature>
<keyword evidence="5 6" id="KW-0472">Membrane</keyword>
<sequence>MVSTNLKAFLKNISYTLVVNVISLLISLLTVLTLPKIMGVQEYSYWQLYLFYTTYIVFISIGWVDGVYLRYGGFKYDDLPKTILTSQFWSMVLYLLTIFSVLSLGVLYSSVDENKKFVLLATCVSGLIYICRVYLQYVLQSTNKIVEYAKILLIDRISFCTMIVLILILGEIGFKGLVIIDLLIKLITLIYAMFKCSDIIFGKLASIKETIKEILVNISVGIKLTIANFVGIFIIGIVRLGIEQNWDIETFGKVSFTLTVNNMVLGFINAIGLVIFPILCRMPSQFLSGIYINTRTVLIVPLLGILSIYYPLNIILSEWLPEYSMALHYMVLLFPIIIFESKMSLIITPYLNAMRKERILLMVNIIGVALSLIISFFSMFVLESLTIAIVSITFLLAFRCILAELYLANFLKINIKKDILLEVLICLIFIVCNWYITSLFSMVVYLIVYLLYIAFNKKRILDSINAVKKILKRSSTLQ</sequence>
<evidence type="ECO:0000256" key="4">
    <source>
        <dbReference type="ARBA" id="ARBA00022989"/>
    </source>
</evidence>
<dbReference type="PANTHER" id="PTHR30250:SF11">
    <property type="entry name" value="O-ANTIGEN TRANSPORTER-RELATED"/>
    <property type="match status" value="1"/>
</dbReference>
<comment type="caution">
    <text evidence="7">The sequence shown here is derived from an EMBL/GenBank/DDBJ whole genome shotgun (WGS) entry which is preliminary data.</text>
</comment>
<dbReference type="PANTHER" id="PTHR30250">
    <property type="entry name" value="PST FAMILY PREDICTED COLANIC ACID TRANSPORTER"/>
    <property type="match status" value="1"/>
</dbReference>
<keyword evidence="8" id="KW-1185">Reference proteome</keyword>
<accession>A0A9X3L615</accession>
<feature type="transmembrane region" description="Helical" evidence="6">
    <location>
        <begin position="214"/>
        <end position="242"/>
    </location>
</feature>
<reference evidence="7" key="1">
    <citation type="submission" date="2022-05" db="EMBL/GenBank/DDBJ databases">
        <authorList>
            <person name="Colautti A."/>
            <person name="Iacumin L."/>
        </authorList>
    </citation>
    <scope>NUCLEOTIDE SEQUENCE</scope>
    <source>
        <strain evidence="7">DSM 30747</strain>
    </source>
</reference>
<evidence type="ECO:0000256" key="3">
    <source>
        <dbReference type="ARBA" id="ARBA00022692"/>
    </source>
</evidence>
<feature type="transmembrane region" description="Helical" evidence="6">
    <location>
        <begin position="88"/>
        <end position="111"/>
    </location>
</feature>
<proteinExistence type="predicted"/>
<evidence type="ECO:0000256" key="6">
    <source>
        <dbReference type="SAM" id="Phobius"/>
    </source>
</evidence>
<keyword evidence="2" id="KW-1003">Cell membrane</keyword>
<evidence type="ECO:0000256" key="5">
    <source>
        <dbReference type="ARBA" id="ARBA00023136"/>
    </source>
</evidence>
<evidence type="ECO:0000256" key="1">
    <source>
        <dbReference type="ARBA" id="ARBA00004651"/>
    </source>
</evidence>
<evidence type="ECO:0000313" key="8">
    <source>
        <dbReference type="Proteomes" id="UP001152172"/>
    </source>
</evidence>